<sequence>MRLVAPAYQATLRGKQLVQARGHFFCRPHQKLAGGAGEARNTTALAPQKDIQHPLRRRPGGSVGRAEVPARHHQLLAAHRYLVLLSRVESSRERKKKRVRELRS</sequence>
<dbReference type="InParanoid" id="D8LF82"/>
<proteinExistence type="predicted"/>
<organism evidence="2 3">
    <name type="scientific">Ectocarpus siliculosus</name>
    <name type="common">Brown alga</name>
    <name type="synonym">Conferva siliculosa</name>
    <dbReference type="NCBI Taxonomy" id="2880"/>
    <lineage>
        <taxon>Eukaryota</taxon>
        <taxon>Sar</taxon>
        <taxon>Stramenopiles</taxon>
        <taxon>Ochrophyta</taxon>
        <taxon>PX clade</taxon>
        <taxon>Phaeophyceae</taxon>
        <taxon>Ectocarpales</taxon>
        <taxon>Ectocarpaceae</taxon>
        <taxon>Ectocarpus</taxon>
    </lineage>
</organism>
<keyword evidence="3" id="KW-1185">Reference proteome</keyword>
<dbReference type="Proteomes" id="UP000002630">
    <property type="component" value="Linkage Group LG02"/>
</dbReference>
<reference evidence="2 3" key="1">
    <citation type="journal article" date="2010" name="Nature">
        <title>The Ectocarpus genome and the independent evolution of multicellularity in brown algae.</title>
        <authorList>
            <person name="Cock J.M."/>
            <person name="Sterck L."/>
            <person name="Rouze P."/>
            <person name="Scornet D."/>
            <person name="Allen A.E."/>
            <person name="Amoutzias G."/>
            <person name="Anthouard V."/>
            <person name="Artiguenave F."/>
            <person name="Aury J.M."/>
            <person name="Badger J.H."/>
            <person name="Beszteri B."/>
            <person name="Billiau K."/>
            <person name="Bonnet E."/>
            <person name="Bothwell J.H."/>
            <person name="Bowler C."/>
            <person name="Boyen C."/>
            <person name="Brownlee C."/>
            <person name="Carrano C.J."/>
            <person name="Charrier B."/>
            <person name="Cho G.Y."/>
            <person name="Coelho S.M."/>
            <person name="Collen J."/>
            <person name="Corre E."/>
            <person name="Da Silva C."/>
            <person name="Delage L."/>
            <person name="Delaroque N."/>
            <person name="Dittami S.M."/>
            <person name="Doulbeau S."/>
            <person name="Elias M."/>
            <person name="Farnham G."/>
            <person name="Gachon C.M."/>
            <person name="Gschloessl B."/>
            <person name="Heesch S."/>
            <person name="Jabbari K."/>
            <person name="Jubin C."/>
            <person name="Kawai H."/>
            <person name="Kimura K."/>
            <person name="Kloareg B."/>
            <person name="Kupper F.C."/>
            <person name="Lang D."/>
            <person name="Le Bail A."/>
            <person name="Leblanc C."/>
            <person name="Lerouge P."/>
            <person name="Lohr M."/>
            <person name="Lopez P.J."/>
            <person name="Martens C."/>
            <person name="Maumus F."/>
            <person name="Michel G."/>
            <person name="Miranda-Saavedra D."/>
            <person name="Morales J."/>
            <person name="Moreau H."/>
            <person name="Motomura T."/>
            <person name="Nagasato C."/>
            <person name="Napoli C.A."/>
            <person name="Nelson D.R."/>
            <person name="Nyvall-Collen P."/>
            <person name="Peters A.F."/>
            <person name="Pommier C."/>
            <person name="Potin P."/>
            <person name="Poulain J."/>
            <person name="Quesneville H."/>
            <person name="Read B."/>
            <person name="Rensing S.A."/>
            <person name="Ritter A."/>
            <person name="Rousvoal S."/>
            <person name="Samanta M."/>
            <person name="Samson G."/>
            <person name="Schroeder D.C."/>
            <person name="Segurens B."/>
            <person name="Strittmatter M."/>
            <person name="Tonon T."/>
            <person name="Tregear J.W."/>
            <person name="Valentin K."/>
            <person name="von Dassow P."/>
            <person name="Yamagishi T."/>
            <person name="Van de Peer Y."/>
            <person name="Wincker P."/>
        </authorList>
    </citation>
    <scope>NUCLEOTIDE SEQUENCE [LARGE SCALE GENOMIC DNA]</scope>
    <source>
        <strain evidence="3">Ec32 / CCAP1310/4</strain>
    </source>
</reference>
<feature type="region of interest" description="Disordered" evidence="1">
    <location>
        <begin position="35"/>
        <end position="66"/>
    </location>
</feature>
<dbReference type="EMBL" id="FN648032">
    <property type="protein sequence ID" value="CBN78807.1"/>
    <property type="molecule type" value="Genomic_DNA"/>
</dbReference>
<accession>D8LF82</accession>
<name>D8LF82_ECTSI</name>
<evidence type="ECO:0000256" key="1">
    <source>
        <dbReference type="SAM" id="MobiDB-lite"/>
    </source>
</evidence>
<dbReference type="AlphaFoldDB" id="D8LF82"/>
<dbReference type="EMBL" id="FN649727">
    <property type="protein sequence ID" value="CBN78807.1"/>
    <property type="molecule type" value="Genomic_DNA"/>
</dbReference>
<evidence type="ECO:0000313" key="2">
    <source>
        <dbReference type="EMBL" id="CBN78807.1"/>
    </source>
</evidence>
<gene>
    <name evidence="2" type="ORF">Esi_0145_0001</name>
</gene>
<evidence type="ECO:0000313" key="3">
    <source>
        <dbReference type="Proteomes" id="UP000002630"/>
    </source>
</evidence>
<protein>
    <submittedName>
        <fullName evidence="2">Uncharacterized protein</fullName>
    </submittedName>
</protein>